<dbReference type="EMBL" id="JAHFXS010000332">
    <property type="protein sequence ID" value="KAG9986140.1"/>
    <property type="molecule type" value="Genomic_DNA"/>
</dbReference>
<feature type="region of interest" description="Disordered" evidence="1">
    <location>
        <begin position="192"/>
        <end position="218"/>
    </location>
</feature>
<evidence type="ECO:0000256" key="1">
    <source>
        <dbReference type="SAM" id="MobiDB-lite"/>
    </source>
</evidence>
<feature type="compositionally biased region" description="Polar residues" evidence="1">
    <location>
        <begin position="208"/>
        <end position="218"/>
    </location>
</feature>
<organism evidence="2 3">
    <name type="scientific">Aureobasidium melanogenum</name>
    <name type="common">Aureobasidium pullulans var. melanogenum</name>
    <dbReference type="NCBI Taxonomy" id="46634"/>
    <lineage>
        <taxon>Eukaryota</taxon>
        <taxon>Fungi</taxon>
        <taxon>Dikarya</taxon>
        <taxon>Ascomycota</taxon>
        <taxon>Pezizomycotina</taxon>
        <taxon>Dothideomycetes</taxon>
        <taxon>Dothideomycetidae</taxon>
        <taxon>Dothideales</taxon>
        <taxon>Saccotheciaceae</taxon>
        <taxon>Aureobasidium</taxon>
    </lineage>
</organism>
<evidence type="ECO:0000313" key="3">
    <source>
        <dbReference type="Proteomes" id="UP000729357"/>
    </source>
</evidence>
<dbReference type="AlphaFoldDB" id="A0A9P8FY00"/>
<comment type="caution">
    <text evidence="2">The sequence shown here is derived from an EMBL/GenBank/DDBJ whole genome shotgun (WGS) entry which is preliminary data.</text>
</comment>
<evidence type="ECO:0000313" key="2">
    <source>
        <dbReference type="EMBL" id="KAG9986140.1"/>
    </source>
</evidence>
<sequence>MATESTHSDEDESDNDDMDMERGTDNKKMTGIFPSGGLEGLGKRMNNADILFGLRRSKLAYMIMGSDQPQLTTEQEELLVAEVLLEERHESSYEMGRFGCPYPERYGQYKEIRNPEHAAWRNRVVDAWRTSSSENQGCRYSNSFHSKGTPPCNPGWGKILHEHALTHGQHSMETNTMENVLEEYRRKHAGDERFKSPVLRPEPGVNPEITTWELQPPQ</sequence>
<dbReference type="Proteomes" id="UP000729357">
    <property type="component" value="Unassembled WGS sequence"/>
</dbReference>
<proteinExistence type="predicted"/>
<feature type="compositionally biased region" description="Acidic residues" evidence="1">
    <location>
        <begin position="9"/>
        <end position="19"/>
    </location>
</feature>
<feature type="non-terminal residue" evidence="2">
    <location>
        <position position="218"/>
    </location>
</feature>
<feature type="region of interest" description="Disordered" evidence="1">
    <location>
        <begin position="1"/>
        <end position="33"/>
    </location>
</feature>
<reference evidence="2" key="2">
    <citation type="submission" date="2021-08" db="EMBL/GenBank/DDBJ databases">
        <authorList>
            <person name="Gostincar C."/>
            <person name="Sun X."/>
            <person name="Song Z."/>
            <person name="Gunde-Cimerman N."/>
        </authorList>
    </citation>
    <scope>NUCLEOTIDE SEQUENCE</scope>
    <source>
        <strain evidence="2">EXF-9298</strain>
    </source>
</reference>
<name>A0A9P8FY00_AURME</name>
<protein>
    <submittedName>
        <fullName evidence="2">Uncharacterized protein</fullName>
    </submittedName>
</protein>
<keyword evidence="3" id="KW-1185">Reference proteome</keyword>
<reference evidence="2" key="1">
    <citation type="journal article" date="2021" name="J Fungi (Basel)">
        <title>Virulence traits and population genomics of the black yeast Aureobasidium melanogenum.</title>
        <authorList>
            <person name="Cernosa A."/>
            <person name="Sun X."/>
            <person name="Gostincar C."/>
            <person name="Fang C."/>
            <person name="Gunde-Cimerman N."/>
            <person name="Song Z."/>
        </authorList>
    </citation>
    <scope>NUCLEOTIDE SEQUENCE</scope>
    <source>
        <strain evidence="2">EXF-9298</strain>
    </source>
</reference>
<gene>
    <name evidence="2" type="ORF">KCU98_g4239</name>
</gene>
<accession>A0A9P8FY00</accession>